<sequence length="77" mass="8234">MEQKPVKSTDASARRKLIRSKVHLGLAAFGTLAAVVGIGVVIKGGLYFDRTKVLVGVGIIIVSTVLYVSMLFIESDE</sequence>
<dbReference type="Proteomes" id="UP000494252">
    <property type="component" value="Unassembled WGS sequence"/>
</dbReference>
<reference evidence="2 3" key="1">
    <citation type="submission" date="2020-04" db="EMBL/GenBank/DDBJ databases">
        <authorList>
            <person name="De Canck E."/>
        </authorList>
    </citation>
    <scope>NUCLEOTIDE SEQUENCE [LARGE SCALE GENOMIC DNA]</scope>
    <source>
        <strain evidence="2 3">LMG 27177</strain>
    </source>
</reference>
<keyword evidence="1" id="KW-0812">Transmembrane</keyword>
<evidence type="ECO:0000313" key="2">
    <source>
        <dbReference type="EMBL" id="CAB3785582.1"/>
    </source>
</evidence>
<accession>A0A6J5FWT8</accession>
<dbReference type="RefSeq" id="WP_121323080.1">
    <property type="nucleotide sequence ID" value="NZ_CADIKI010000004.1"/>
</dbReference>
<name>A0A6J5FWT8_9BURK</name>
<keyword evidence="1" id="KW-0472">Membrane</keyword>
<dbReference type="EMBL" id="CADIKI010000004">
    <property type="protein sequence ID" value="CAB3785582.1"/>
    <property type="molecule type" value="Genomic_DNA"/>
</dbReference>
<feature type="transmembrane region" description="Helical" evidence="1">
    <location>
        <begin position="21"/>
        <end position="42"/>
    </location>
</feature>
<protein>
    <submittedName>
        <fullName evidence="2">Uncharacterized protein</fullName>
    </submittedName>
</protein>
<organism evidence="2 3">
    <name type="scientific">Paraburkholderia fynbosensis</name>
    <dbReference type="NCBI Taxonomy" id="1200993"/>
    <lineage>
        <taxon>Bacteria</taxon>
        <taxon>Pseudomonadati</taxon>
        <taxon>Pseudomonadota</taxon>
        <taxon>Betaproteobacteria</taxon>
        <taxon>Burkholderiales</taxon>
        <taxon>Burkholderiaceae</taxon>
        <taxon>Paraburkholderia</taxon>
    </lineage>
</organism>
<evidence type="ECO:0000256" key="1">
    <source>
        <dbReference type="SAM" id="Phobius"/>
    </source>
</evidence>
<evidence type="ECO:0000313" key="3">
    <source>
        <dbReference type="Proteomes" id="UP000494252"/>
    </source>
</evidence>
<keyword evidence="1" id="KW-1133">Transmembrane helix</keyword>
<gene>
    <name evidence="2" type="ORF">LMG27177_01875</name>
</gene>
<feature type="transmembrane region" description="Helical" evidence="1">
    <location>
        <begin position="54"/>
        <end position="73"/>
    </location>
</feature>
<proteinExistence type="predicted"/>
<keyword evidence="3" id="KW-1185">Reference proteome</keyword>
<dbReference type="AlphaFoldDB" id="A0A6J5FWT8"/>